<dbReference type="PANTHER" id="PTHR42928:SF5">
    <property type="entry name" value="BLR1237 PROTEIN"/>
    <property type="match status" value="1"/>
</dbReference>
<keyword evidence="2" id="KW-0732">Signal</keyword>
<dbReference type="SUPFAM" id="SSF53850">
    <property type="entry name" value="Periplasmic binding protein-like II"/>
    <property type="match status" value="1"/>
</dbReference>
<dbReference type="RefSeq" id="WP_340362054.1">
    <property type="nucleotide sequence ID" value="NZ_JBBKZV010000001.1"/>
</dbReference>
<proteinExistence type="inferred from homology"/>
<evidence type="ECO:0000256" key="1">
    <source>
        <dbReference type="ARBA" id="ARBA00006987"/>
    </source>
</evidence>
<dbReference type="EMBL" id="JBBKZV010000001">
    <property type="protein sequence ID" value="MEJ8821034.1"/>
    <property type="molecule type" value="Genomic_DNA"/>
</dbReference>
<protein>
    <submittedName>
        <fullName evidence="3">Tripartite tricarboxylate transporter substrate binding protein</fullName>
    </submittedName>
</protein>
<comment type="caution">
    <text evidence="3">The sequence shown here is derived from an EMBL/GenBank/DDBJ whole genome shotgun (WGS) entry which is preliminary data.</text>
</comment>
<dbReference type="Gene3D" id="3.40.190.10">
    <property type="entry name" value="Periplasmic binding protein-like II"/>
    <property type="match status" value="1"/>
</dbReference>
<dbReference type="CDD" id="cd07012">
    <property type="entry name" value="PBP2_Bug_TTT"/>
    <property type="match status" value="1"/>
</dbReference>
<dbReference type="Pfam" id="PF03401">
    <property type="entry name" value="TctC"/>
    <property type="match status" value="1"/>
</dbReference>
<comment type="similarity">
    <text evidence="1">Belongs to the UPF0065 (bug) family.</text>
</comment>
<feature type="signal peptide" evidence="2">
    <location>
        <begin position="1"/>
        <end position="35"/>
    </location>
</feature>
<evidence type="ECO:0000313" key="4">
    <source>
        <dbReference type="Proteomes" id="UP001363010"/>
    </source>
</evidence>
<keyword evidence="4" id="KW-1185">Reference proteome</keyword>
<dbReference type="InterPro" id="IPR005064">
    <property type="entry name" value="BUG"/>
</dbReference>
<accession>A0ABU8VTB4</accession>
<reference evidence="3 4" key="1">
    <citation type="submission" date="2024-03" db="EMBL/GenBank/DDBJ databases">
        <title>Novel species of the genus Variovorax.</title>
        <authorList>
            <person name="Liu Q."/>
            <person name="Xin Y.-H."/>
        </authorList>
    </citation>
    <scope>NUCLEOTIDE SEQUENCE [LARGE SCALE GENOMIC DNA]</scope>
    <source>
        <strain evidence="3 4">KACC 18501</strain>
    </source>
</reference>
<dbReference type="PIRSF" id="PIRSF017082">
    <property type="entry name" value="YflP"/>
    <property type="match status" value="1"/>
</dbReference>
<name>A0ABU8VTB4_9BURK</name>
<dbReference type="InterPro" id="IPR042100">
    <property type="entry name" value="Bug_dom1"/>
</dbReference>
<evidence type="ECO:0000313" key="3">
    <source>
        <dbReference type="EMBL" id="MEJ8821034.1"/>
    </source>
</evidence>
<organism evidence="3 4">
    <name type="scientific">Variovorax humicola</name>
    <dbReference type="NCBI Taxonomy" id="1769758"/>
    <lineage>
        <taxon>Bacteria</taxon>
        <taxon>Pseudomonadati</taxon>
        <taxon>Pseudomonadota</taxon>
        <taxon>Betaproteobacteria</taxon>
        <taxon>Burkholderiales</taxon>
        <taxon>Comamonadaceae</taxon>
        <taxon>Variovorax</taxon>
    </lineage>
</organism>
<dbReference type="PANTHER" id="PTHR42928">
    <property type="entry name" value="TRICARBOXYLATE-BINDING PROTEIN"/>
    <property type="match status" value="1"/>
</dbReference>
<gene>
    <name evidence="3" type="ORF">WKW80_03155</name>
</gene>
<evidence type="ECO:0000256" key="2">
    <source>
        <dbReference type="SAM" id="SignalP"/>
    </source>
</evidence>
<sequence>MSRVHVALRRRRPIVAAIAACLGLLLAGTSISATAQQQAWPTKVVKIVVPLTAGGAADALARPLAEALSKRLGQPVIIDNKPGVGGNLGTDFVAKAPADGYTLLLTPPAPIAQAVALYKKLPYDPQADLLLISDIAQPRVVCVVNASLPVKNFGELLAYAKAKPGALTIGSWGNGSQPHMVQSFMDLNFATQTLHVPYKGEAPMLADLIGGQVAMTCGTVTALKPHLVSGKLRALATMGPTRAAGLPEVPTFAESGFNQDVLRLTGPYSLLAPAKTPREVIERLGREVAAIVKSPEMTRQIEALGMESMGNTPAEAAAAYKARLPIIVKAIRDTGTTLD</sequence>
<dbReference type="Proteomes" id="UP001363010">
    <property type="component" value="Unassembled WGS sequence"/>
</dbReference>
<dbReference type="Gene3D" id="3.40.190.150">
    <property type="entry name" value="Bordetella uptake gene, domain 1"/>
    <property type="match status" value="1"/>
</dbReference>
<feature type="chain" id="PRO_5046552682" evidence="2">
    <location>
        <begin position="36"/>
        <end position="339"/>
    </location>
</feature>